<keyword evidence="3" id="KW-1185">Reference proteome</keyword>
<name>A0A5N5L5X8_9ROSI</name>
<dbReference type="AlphaFoldDB" id="A0A5N5L5X8"/>
<gene>
    <name evidence="2" type="ORF">DKX38_015625</name>
</gene>
<feature type="chain" id="PRO_5024272054" evidence="1">
    <location>
        <begin position="28"/>
        <end position="201"/>
    </location>
</feature>
<dbReference type="PANTHER" id="PTHR37702:SF1">
    <property type="entry name" value="HYDROXYPROLINE-RICH GLYCOPROTEIN FAMILY PROTEIN"/>
    <property type="match status" value="1"/>
</dbReference>
<comment type="caution">
    <text evidence="2">The sequence shown here is derived from an EMBL/GenBank/DDBJ whole genome shotgun (WGS) entry which is preliminary data.</text>
</comment>
<evidence type="ECO:0000313" key="2">
    <source>
        <dbReference type="EMBL" id="KAB5538092.1"/>
    </source>
</evidence>
<feature type="signal peptide" evidence="1">
    <location>
        <begin position="1"/>
        <end position="27"/>
    </location>
</feature>
<accession>A0A5N5L5X8</accession>
<evidence type="ECO:0000256" key="1">
    <source>
        <dbReference type="SAM" id="SignalP"/>
    </source>
</evidence>
<reference evidence="3" key="1">
    <citation type="journal article" date="2019" name="Gigascience">
        <title>De novo genome assembly of the endangered Acer yangbiense, a plant species with extremely small populations endemic to Yunnan Province, China.</title>
        <authorList>
            <person name="Yang J."/>
            <person name="Wariss H.M."/>
            <person name="Tao L."/>
            <person name="Zhang R."/>
            <person name="Yun Q."/>
            <person name="Hollingsworth P."/>
            <person name="Dao Z."/>
            <person name="Luo G."/>
            <person name="Guo H."/>
            <person name="Ma Y."/>
            <person name="Sun W."/>
        </authorList>
    </citation>
    <scope>NUCLEOTIDE SEQUENCE [LARGE SCALE GENOMIC DNA]</scope>
    <source>
        <strain evidence="3">cv. br00</strain>
    </source>
</reference>
<sequence length="201" mass="21618">MDFNLSLILPALFFTSILVNLPSLTMSDGGECPYPCYPPPTGTGTPIFTAPPSPPSQSAGIYSPPLYPSPTGDLPYYSPPASGNNFNGPPPPDPILPYFPFYYRKPPHQGDVSSASSLPRNLTFSGIMAHHSAPIKALQYFWATIIDEKNNSLSLSNAQGRSCCHSLEVLLKGDLSEAIDASWGIKPPLFQGIHGLDLDII</sequence>
<protein>
    <submittedName>
        <fullName evidence="2">Uncharacterized protein</fullName>
    </submittedName>
</protein>
<evidence type="ECO:0000313" key="3">
    <source>
        <dbReference type="Proteomes" id="UP000326939"/>
    </source>
</evidence>
<organism evidence="2 3">
    <name type="scientific">Salix brachista</name>
    <dbReference type="NCBI Taxonomy" id="2182728"/>
    <lineage>
        <taxon>Eukaryota</taxon>
        <taxon>Viridiplantae</taxon>
        <taxon>Streptophyta</taxon>
        <taxon>Embryophyta</taxon>
        <taxon>Tracheophyta</taxon>
        <taxon>Spermatophyta</taxon>
        <taxon>Magnoliopsida</taxon>
        <taxon>eudicotyledons</taxon>
        <taxon>Gunneridae</taxon>
        <taxon>Pentapetalae</taxon>
        <taxon>rosids</taxon>
        <taxon>fabids</taxon>
        <taxon>Malpighiales</taxon>
        <taxon>Salicaceae</taxon>
        <taxon>Saliceae</taxon>
        <taxon>Salix</taxon>
    </lineage>
</organism>
<dbReference type="EMBL" id="VDCV01000010">
    <property type="protein sequence ID" value="KAB5538092.1"/>
    <property type="molecule type" value="Genomic_DNA"/>
</dbReference>
<proteinExistence type="predicted"/>
<keyword evidence="1" id="KW-0732">Signal</keyword>
<dbReference type="PANTHER" id="PTHR37702">
    <property type="entry name" value="PROLINE-RICH FAMILY PROTEIN"/>
    <property type="match status" value="1"/>
</dbReference>
<dbReference type="Proteomes" id="UP000326939">
    <property type="component" value="Chromosome 10"/>
</dbReference>